<dbReference type="InterPro" id="IPR018303">
    <property type="entry name" value="ATPase_P-typ_P_site"/>
</dbReference>
<dbReference type="Pfam" id="PF00690">
    <property type="entry name" value="Cation_ATPase_N"/>
    <property type="match status" value="1"/>
</dbReference>
<dbReference type="SUPFAM" id="SSF81653">
    <property type="entry name" value="Calcium ATPase, transduction domain A"/>
    <property type="match status" value="1"/>
</dbReference>
<dbReference type="PRINTS" id="PR00119">
    <property type="entry name" value="CATATPASE"/>
</dbReference>
<organism evidence="18 19">
    <name type="scientific">Porphyra umbilicalis</name>
    <name type="common">Purple laver</name>
    <name type="synonym">Red alga</name>
    <dbReference type="NCBI Taxonomy" id="2786"/>
    <lineage>
        <taxon>Eukaryota</taxon>
        <taxon>Rhodophyta</taxon>
        <taxon>Bangiophyceae</taxon>
        <taxon>Bangiales</taxon>
        <taxon>Bangiaceae</taxon>
        <taxon>Porphyra</taxon>
    </lineage>
</organism>
<evidence type="ECO:0000256" key="13">
    <source>
        <dbReference type="ARBA" id="ARBA00023136"/>
    </source>
</evidence>
<evidence type="ECO:0000313" key="18">
    <source>
        <dbReference type="EMBL" id="OSX76866.1"/>
    </source>
</evidence>
<dbReference type="GO" id="GO:0005524">
    <property type="term" value="F:ATP binding"/>
    <property type="evidence" value="ECO:0007669"/>
    <property type="project" value="UniProtKB-KW"/>
</dbReference>
<dbReference type="InterPro" id="IPR004014">
    <property type="entry name" value="ATPase_P-typ_cation-transptr_N"/>
</dbReference>
<evidence type="ECO:0000256" key="6">
    <source>
        <dbReference type="ARBA" id="ARBA00022741"/>
    </source>
</evidence>
<dbReference type="Pfam" id="PF00122">
    <property type="entry name" value="E1-E2_ATPase"/>
    <property type="match status" value="1"/>
</dbReference>
<evidence type="ECO:0000313" key="19">
    <source>
        <dbReference type="Proteomes" id="UP000218209"/>
    </source>
</evidence>
<keyword evidence="6 15" id="KW-0547">Nucleotide-binding</keyword>
<dbReference type="InterPro" id="IPR059000">
    <property type="entry name" value="ATPase_P-type_domA"/>
</dbReference>
<dbReference type="SFLD" id="SFLDG00002">
    <property type="entry name" value="C1.7:_P-type_atpase_like"/>
    <property type="match status" value="1"/>
</dbReference>
<evidence type="ECO:0000256" key="9">
    <source>
        <dbReference type="ARBA" id="ARBA00022842"/>
    </source>
</evidence>
<evidence type="ECO:0000256" key="2">
    <source>
        <dbReference type="ARBA" id="ARBA00022448"/>
    </source>
</evidence>
<dbReference type="SFLD" id="SFLDF00027">
    <property type="entry name" value="p-type_atpase"/>
    <property type="match status" value="1"/>
</dbReference>
<dbReference type="FunFam" id="1.20.1110.10:FF:000039">
    <property type="entry name" value="Calcium-transporting ATPase"/>
    <property type="match status" value="1"/>
</dbReference>
<dbReference type="NCBIfam" id="TIGR01517">
    <property type="entry name" value="ATPase-IIB_Ca"/>
    <property type="match status" value="1"/>
</dbReference>
<sequence length="1122" mass="120823">MDGDAERGVARQHDFGVKQQALADMIEGRDTAWLASIGGMDGLLDALHTSPAGLSREELAEDGGSLSARAEAFGTNQLVYPDPKSFFFLLLAAFKDLTIIILCVAAVVSLVLGVALPDKREEFGYLEGIAIVLVVLVVVVVQASIDYSKERKFRELNSVKDNYEVTVRRGGETVSIPADSLLVGDILKVAAGDKLAADGLLIESSKIKTNESAMTGEPIDIGKDVWMGPDDEESDPFLLSGTTISEGVGHLVVVATGTHSQWGIILSKLIEEPVDTPLQKRLDRLAWNIGKIGIVMATLTFAVSMLRWIVESAQDGAWDGTQVLKFFIDSVTIVVVAIPEGLPLAITLGLAFAQKKMMQDMNLVRRLEACETMGSATQLNADKTGTLTANRMTVVESYLGGVKFLHQAEGLAARDPSVPDKPAAVAKAVIGEPAEVGAVFSPTDVAGAGTESGLSRTFREVFAVNVAVNSQANLQVKPNGLVEHLGSKTECALLQLIESWGYSYAAVRVAAPPTRIWLFDSTRKRMSSTSALPGRPGVQRLHTKGAPEMLAPLLSYQMELDGHIAPFTAADRAALVLNVDRLAERGLRTLLLAYRDVEVPLDDKVFWDTAPETNMTLLGVVGIKDPIRPETLEAVRLLKGAGVNVRMVTGDNVLTASFIAREAGILDEGGVVLDGPSFRKMSQEELDAVAIKIQVLARSTPTDKLALVKQHKRMGEVVAVTGDGTNDAPALKEADVGFALGLAGTEVAKEACDIVILDDNIQSMAKAVLWGRSVFWSIRKFLQFQLVVNVVAVSLNFISACAGEELPLGPVPLLWVNMIMDSMGALALATEPPRPDLMKQKPFGRFAPLINRGMYRNIIFLSIYQLVVCLVLQFAGGSIFDITCAENDDDCHKIIPSIIFNTFVFMQIFSEINARRITEKNIFAGIFHSYYFGTIIIITTIIQVLLMLLVGSTSVGRAIRIVTIPGSGWIASIVLGALILPMGFIARLWPLSWSIGPEDGDPLAMSKLEKLLHFPVRRRKGMDLLAAEQEERDRDNAEVGPFVSPAAGPLDATPAELAATDGDMEKINSLRARTQPVGGDPEAARLRLRVFVHAVAFVNVVQRGGLPPGSKGADSSDDTPSV</sequence>
<dbReference type="AlphaFoldDB" id="A0A1X6P7X7"/>
<dbReference type="GO" id="GO:0016887">
    <property type="term" value="F:ATP hydrolysis activity"/>
    <property type="evidence" value="ECO:0007669"/>
    <property type="project" value="InterPro"/>
</dbReference>
<feature type="region of interest" description="Disordered" evidence="16">
    <location>
        <begin position="1029"/>
        <end position="1053"/>
    </location>
</feature>
<feature type="transmembrane region" description="Helical" evidence="15">
    <location>
        <begin position="86"/>
        <end position="112"/>
    </location>
</feature>
<comment type="caution">
    <text evidence="15">Lacks conserved residue(s) required for the propagation of feature annotation.</text>
</comment>
<dbReference type="NCBIfam" id="TIGR01494">
    <property type="entry name" value="ATPase_P-type"/>
    <property type="match status" value="2"/>
</dbReference>
<evidence type="ECO:0000256" key="7">
    <source>
        <dbReference type="ARBA" id="ARBA00022837"/>
    </source>
</evidence>
<evidence type="ECO:0000256" key="4">
    <source>
        <dbReference type="ARBA" id="ARBA00022692"/>
    </source>
</evidence>
<dbReference type="InterPro" id="IPR044492">
    <property type="entry name" value="P_typ_ATPase_HD_dom"/>
</dbReference>
<feature type="domain" description="Cation-transporting P-type ATPase N-terminal" evidence="17">
    <location>
        <begin position="36"/>
        <end position="114"/>
    </location>
</feature>
<dbReference type="GO" id="GO:0005388">
    <property type="term" value="F:P-type calcium transporter activity"/>
    <property type="evidence" value="ECO:0007669"/>
    <property type="project" value="UniProtKB-EC"/>
</dbReference>
<dbReference type="SMART" id="SM00831">
    <property type="entry name" value="Cation_ATPase_N"/>
    <property type="match status" value="1"/>
</dbReference>
<dbReference type="InterPro" id="IPR023214">
    <property type="entry name" value="HAD_sf"/>
</dbReference>
<dbReference type="InterPro" id="IPR023298">
    <property type="entry name" value="ATPase_P-typ_TM_dom_sf"/>
</dbReference>
<feature type="transmembrane region" description="Helical" evidence="15">
    <location>
        <begin position="289"/>
        <end position="310"/>
    </location>
</feature>
<dbReference type="GO" id="GO:0046872">
    <property type="term" value="F:metal ion binding"/>
    <property type="evidence" value="ECO:0007669"/>
    <property type="project" value="UniProtKB-KW"/>
</dbReference>
<comment type="catalytic activity">
    <reaction evidence="14 15">
        <text>Ca(2+)(in) + ATP + H2O = Ca(2+)(out) + ADP + phosphate + H(+)</text>
        <dbReference type="Rhea" id="RHEA:18105"/>
        <dbReference type="ChEBI" id="CHEBI:15377"/>
        <dbReference type="ChEBI" id="CHEBI:15378"/>
        <dbReference type="ChEBI" id="CHEBI:29108"/>
        <dbReference type="ChEBI" id="CHEBI:30616"/>
        <dbReference type="ChEBI" id="CHEBI:43474"/>
        <dbReference type="ChEBI" id="CHEBI:456216"/>
        <dbReference type="EC" id="7.2.2.10"/>
    </reaction>
</comment>
<dbReference type="InterPro" id="IPR006068">
    <property type="entry name" value="ATPase_P-typ_cation-transptr_C"/>
</dbReference>
<evidence type="ECO:0000256" key="12">
    <source>
        <dbReference type="ARBA" id="ARBA00023065"/>
    </source>
</evidence>
<keyword evidence="13 15" id="KW-0472">Membrane</keyword>
<evidence type="ECO:0000256" key="16">
    <source>
        <dbReference type="SAM" id="MobiDB-lite"/>
    </source>
</evidence>
<dbReference type="EC" id="7.2.2.10" evidence="15"/>
<dbReference type="GO" id="GO:0005886">
    <property type="term" value="C:plasma membrane"/>
    <property type="evidence" value="ECO:0007669"/>
    <property type="project" value="TreeGrafter"/>
</dbReference>
<dbReference type="InterPro" id="IPR008250">
    <property type="entry name" value="ATPase_P-typ_transduc_dom_A_sf"/>
</dbReference>
<comment type="function">
    <text evidence="15">Catalyzes the hydrolysis of ATP coupled with the transport of calcium.</text>
</comment>
<dbReference type="Gene3D" id="1.20.1110.10">
    <property type="entry name" value="Calcium-transporting ATPase, transmembrane domain"/>
    <property type="match status" value="1"/>
</dbReference>
<protein>
    <recommendedName>
        <fullName evidence="15">Calcium-transporting ATPase</fullName>
        <ecNumber evidence="15">7.2.2.10</ecNumber>
    </recommendedName>
</protein>
<dbReference type="SFLD" id="SFLDS00003">
    <property type="entry name" value="Haloacid_Dehalogenase"/>
    <property type="match status" value="1"/>
</dbReference>
<feature type="transmembrane region" description="Helical" evidence="15">
    <location>
        <begin position="930"/>
        <end position="949"/>
    </location>
</feature>
<dbReference type="InterPro" id="IPR006408">
    <property type="entry name" value="P-type_ATPase_IIB"/>
</dbReference>
<dbReference type="Pfam" id="PF00689">
    <property type="entry name" value="Cation_ATPase_C"/>
    <property type="match status" value="1"/>
</dbReference>
<dbReference type="OrthoDB" id="3352408at2759"/>
<evidence type="ECO:0000256" key="14">
    <source>
        <dbReference type="ARBA" id="ARBA00048694"/>
    </source>
</evidence>
<feature type="transmembrane region" description="Helical" evidence="15">
    <location>
        <begin position="124"/>
        <end position="145"/>
    </location>
</feature>
<evidence type="ECO:0000256" key="15">
    <source>
        <dbReference type="RuleBase" id="RU361146"/>
    </source>
</evidence>
<keyword evidence="3 15" id="KW-0109">Calcium transport</keyword>
<keyword evidence="9" id="KW-0460">Magnesium</keyword>
<comment type="similarity">
    <text evidence="15">Belongs to the cation transport ATPase (P-type) (TC 3.A.3) family.</text>
</comment>
<keyword evidence="4 15" id="KW-0812">Transmembrane</keyword>
<comment type="subcellular location">
    <subcellularLocation>
        <location evidence="1">Endomembrane system</location>
        <topology evidence="1">Multi-pass membrane protein</topology>
    </subcellularLocation>
    <subcellularLocation>
        <location evidence="15">Membrane</location>
        <topology evidence="15">Multi-pass membrane protein</topology>
    </subcellularLocation>
</comment>
<dbReference type="PANTHER" id="PTHR24093">
    <property type="entry name" value="CATION TRANSPORTING ATPASE"/>
    <property type="match status" value="1"/>
</dbReference>
<feature type="transmembrane region" description="Helical" evidence="15">
    <location>
        <begin position="969"/>
        <end position="989"/>
    </location>
</feature>
<evidence type="ECO:0000256" key="3">
    <source>
        <dbReference type="ARBA" id="ARBA00022568"/>
    </source>
</evidence>
<evidence type="ECO:0000256" key="10">
    <source>
        <dbReference type="ARBA" id="ARBA00022967"/>
    </source>
</evidence>
<evidence type="ECO:0000256" key="1">
    <source>
        <dbReference type="ARBA" id="ARBA00004127"/>
    </source>
</evidence>
<feature type="transmembrane region" description="Helical" evidence="15">
    <location>
        <begin position="858"/>
        <end position="880"/>
    </location>
</feature>
<keyword evidence="8 15" id="KW-0067">ATP-binding</keyword>
<dbReference type="Gene3D" id="3.40.50.1000">
    <property type="entry name" value="HAD superfamily/HAD-like"/>
    <property type="match status" value="1"/>
</dbReference>
<dbReference type="SUPFAM" id="SSF81660">
    <property type="entry name" value="Metal cation-transporting ATPase, ATP-binding domain N"/>
    <property type="match status" value="1"/>
</dbReference>
<evidence type="ECO:0000256" key="5">
    <source>
        <dbReference type="ARBA" id="ARBA00022723"/>
    </source>
</evidence>
<evidence type="ECO:0000259" key="17">
    <source>
        <dbReference type="SMART" id="SM00831"/>
    </source>
</evidence>
<dbReference type="Gene3D" id="3.40.1110.10">
    <property type="entry name" value="Calcium-transporting ATPase, cytoplasmic domain N"/>
    <property type="match status" value="1"/>
</dbReference>
<dbReference type="Proteomes" id="UP000218209">
    <property type="component" value="Unassembled WGS sequence"/>
</dbReference>
<dbReference type="InterPro" id="IPR036412">
    <property type="entry name" value="HAD-like_sf"/>
</dbReference>
<gene>
    <name evidence="18" type="ORF">BU14_0171s0015</name>
</gene>
<evidence type="ECO:0000256" key="11">
    <source>
        <dbReference type="ARBA" id="ARBA00022989"/>
    </source>
</evidence>
<name>A0A1X6P7X7_PORUM</name>
<feature type="region of interest" description="Disordered" evidence="16">
    <location>
        <begin position="1103"/>
        <end position="1122"/>
    </location>
</feature>
<evidence type="ECO:0000256" key="8">
    <source>
        <dbReference type="ARBA" id="ARBA00022840"/>
    </source>
</evidence>
<dbReference type="PANTHER" id="PTHR24093:SF369">
    <property type="entry name" value="CALCIUM-TRANSPORTING ATPASE"/>
    <property type="match status" value="1"/>
</dbReference>
<dbReference type="InterPro" id="IPR023299">
    <property type="entry name" value="ATPase_P-typ_cyto_dom_N"/>
</dbReference>
<keyword evidence="2 15" id="KW-0813">Transport</keyword>
<reference evidence="18 19" key="1">
    <citation type="submission" date="2017-03" db="EMBL/GenBank/DDBJ databases">
        <title>WGS assembly of Porphyra umbilicalis.</title>
        <authorList>
            <person name="Brawley S.H."/>
            <person name="Blouin N.A."/>
            <person name="Ficko-Blean E."/>
            <person name="Wheeler G.L."/>
            <person name="Lohr M."/>
            <person name="Goodson H.V."/>
            <person name="Jenkins J.W."/>
            <person name="Blaby-Haas C.E."/>
            <person name="Helliwell K.E."/>
            <person name="Chan C."/>
            <person name="Marriage T."/>
            <person name="Bhattacharya D."/>
            <person name="Klein A.S."/>
            <person name="Badis Y."/>
            <person name="Brodie J."/>
            <person name="Cao Y."/>
            <person name="Collen J."/>
            <person name="Dittami S.M."/>
            <person name="Gachon C.M."/>
            <person name="Green B.R."/>
            <person name="Karpowicz S."/>
            <person name="Kim J.W."/>
            <person name="Kudahl U."/>
            <person name="Lin S."/>
            <person name="Michel G."/>
            <person name="Mittag M."/>
            <person name="Olson B.J."/>
            <person name="Pangilinan J."/>
            <person name="Peng Y."/>
            <person name="Qiu H."/>
            <person name="Shu S."/>
            <person name="Singer J.T."/>
            <person name="Smith A.G."/>
            <person name="Sprecher B.N."/>
            <person name="Wagner V."/>
            <person name="Wang W."/>
            <person name="Wang Z.-Y."/>
            <person name="Yan J."/>
            <person name="Yarish C."/>
            <person name="Zoeuner-Riek S."/>
            <person name="Zhuang Y."/>
            <person name="Zou Y."/>
            <person name="Lindquist E.A."/>
            <person name="Grimwood J."/>
            <person name="Barry K."/>
            <person name="Rokhsar D.S."/>
            <person name="Schmutz J."/>
            <person name="Stiller J.W."/>
            <person name="Grossman A.R."/>
            <person name="Prochnik S.E."/>
        </authorList>
    </citation>
    <scope>NUCLEOTIDE SEQUENCE [LARGE SCALE GENOMIC DNA]</scope>
    <source>
        <strain evidence="18">4086291</strain>
    </source>
</reference>
<dbReference type="Gene3D" id="2.70.150.10">
    <property type="entry name" value="Calcium-transporting ATPase, cytoplasmic transduction domain A"/>
    <property type="match status" value="1"/>
</dbReference>
<keyword evidence="5" id="KW-0479">Metal-binding</keyword>
<dbReference type="InterPro" id="IPR001757">
    <property type="entry name" value="P_typ_ATPase"/>
</dbReference>
<dbReference type="SUPFAM" id="SSF56784">
    <property type="entry name" value="HAD-like"/>
    <property type="match status" value="1"/>
</dbReference>
<keyword evidence="10" id="KW-1278">Translocase</keyword>
<keyword evidence="19" id="KW-1185">Reference proteome</keyword>
<feature type="transmembrane region" description="Helical" evidence="15">
    <location>
        <begin position="330"/>
        <end position="353"/>
    </location>
</feature>
<accession>A0A1X6P7X7</accession>
<dbReference type="Pfam" id="PF13246">
    <property type="entry name" value="Cation_ATPase"/>
    <property type="match status" value="1"/>
</dbReference>
<dbReference type="SUPFAM" id="SSF81665">
    <property type="entry name" value="Calcium ATPase, transmembrane domain M"/>
    <property type="match status" value="1"/>
</dbReference>
<dbReference type="EMBL" id="KV918853">
    <property type="protein sequence ID" value="OSX76866.1"/>
    <property type="molecule type" value="Genomic_DNA"/>
</dbReference>
<dbReference type="PRINTS" id="PR00120">
    <property type="entry name" value="HATPASE"/>
</dbReference>
<keyword evidence="12 15" id="KW-0406">Ion transport</keyword>
<dbReference type="GO" id="GO:0012505">
    <property type="term" value="C:endomembrane system"/>
    <property type="evidence" value="ECO:0007669"/>
    <property type="project" value="UniProtKB-SubCell"/>
</dbReference>
<keyword evidence="11 15" id="KW-1133">Transmembrane helix</keyword>
<keyword evidence="7 15" id="KW-0106">Calcium</keyword>
<dbReference type="PROSITE" id="PS00154">
    <property type="entry name" value="ATPASE_E1_E2"/>
    <property type="match status" value="1"/>
</dbReference>
<proteinExistence type="inferred from homology"/>